<feature type="transmembrane region" description="Helical" evidence="7">
    <location>
        <begin position="175"/>
        <end position="202"/>
    </location>
</feature>
<feature type="transmembrane region" description="Helical" evidence="7">
    <location>
        <begin position="82"/>
        <end position="98"/>
    </location>
</feature>
<proteinExistence type="predicted"/>
<evidence type="ECO:0000313" key="9">
    <source>
        <dbReference type="EMBL" id="WIA10991.1"/>
    </source>
</evidence>
<evidence type="ECO:0000256" key="5">
    <source>
        <dbReference type="ARBA" id="ARBA00022989"/>
    </source>
</evidence>
<evidence type="ECO:0000256" key="2">
    <source>
        <dbReference type="ARBA" id="ARBA00022448"/>
    </source>
</evidence>
<evidence type="ECO:0000313" key="10">
    <source>
        <dbReference type="Proteomes" id="UP001244341"/>
    </source>
</evidence>
<feature type="transmembrane region" description="Helical" evidence="7">
    <location>
        <begin position="263"/>
        <end position="279"/>
    </location>
</feature>
<evidence type="ECO:0000256" key="6">
    <source>
        <dbReference type="ARBA" id="ARBA00023136"/>
    </source>
</evidence>
<keyword evidence="2" id="KW-0813">Transport</keyword>
<feature type="transmembrane region" description="Helical" evidence="7">
    <location>
        <begin position="105"/>
        <end position="127"/>
    </location>
</feature>
<keyword evidence="4" id="KW-0029">Amino-acid transport</keyword>
<feature type="transmembrane region" description="Helical" evidence="7">
    <location>
        <begin position="334"/>
        <end position="356"/>
    </location>
</feature>
<feature type="transmembrane region" description="Helical" evidence="7">
    <location>
        <begin position="47"/>
        <end position="70"/>
    </location>
</feature>
<keyword evidence="3 7" id="KW-0812">Transmembrane</keyword>
<protein>
    <recommendedName>
        <fullName evidence="8">Amino acid transporter transmembrane domain-containing protein</fullName>
    </recommendedName>
</protein>
<gene>
    <name evidence="9" type="ORF">OEZ85_011148</name>
</gene>
<feature type="transmembrane region" description="Helical" evidence="7">
    <location>
        <begin position="133"/>
        <end position="154"/>
    </location>
</feature>
<keyword evidence="6 7" id="KW-0472">Membrane</keyword>
<organism evidence="9 10">
    <name type="scientific">Tetradesmus obliquus</name>
    <name type="common">Green alga</name>
    <name type="synonym">Acutodesmus obliquus</name>
    <dbReference type="NCBI Taxonomy" id="3088"/>
    <lineage>
        <taxon>Eukaryota</taxon>
        <taxon>Viridiplantae</taxon>
        <taxon>Chlorophyta</taxon>
        <taxon>core chlorophytes</taxon>
        <taxon>Chlorophyceae</taxon>
        <taxon>CS clade</taxon>
        <taxon>Sphaeropleales</taxon>
        <taxon>Scenedesmaceae</taxon>
        <taxon>Tetradesmus</taxon>
    </lineage>
</organism>
<feature type="transmembrane region" description="Helical" evidence="7">
    <location>
        <begin position="222"/>
        <end position="242"/>
    </location>
</feature>
<feature type="domain" description="Amino acid transporter transmembrane" evidence="8">
    <location>
        <begin position="27"/>
        <end position="315"/>
    </location>
</feature>
<keyword evidence="5 7" id="KW-1133">Transmembrane helix</keyword>
<dbReference type="PANTHER" id="PTHR48017">
    <property type="entry name" value="OS05G0424000 PROTEIN-RELATED"/>
    <property type="match status" value="1"/>
</dbReference>
<reference evidence="9 10" key="1">
    <citation type="submission" date="2023-05" db="EMBL/GenBank/DDBJ databases">
        <title>A 100% complete, gapless, phased diploid assembly of the Scenedesmus obliquus UTEX 3031 genome.</title>
        <authorList>
            <person name="Biondi T.C."/>
            <person name="Hanschen E.R."/>
            <person name="Kwon T."/>
            <person name="Eng W."/>
            <person name="Kruse C.P.S."/>
            <person name="Koehler S.I."/>
            <person name="Kunde Y."/>
            <person name="Gleasner C.D."/>
            <person name="You Mak K.T."/>
            <person name="Polle J."/>
            <person name="Hovde B.T."/>
            <person name="Starkenburg S.R."/>
        </authorList>
    </citation>
    <scope>NUCLEOTIDE SEQUENCE [LARGE SCALE GENOMIC DNA]</scope>
    <source>
        <strain evidence="9 10">DOE0152z</strain>
    </source>
</reference>
<feature type="transmembrane region" description="Helical" evidence="7">
    <location>
        <begin position="285"/>
        <end position="306"/>
    </location>
</feature>
<dbReference type="Pfam" id="PF01490">
    <property type="entry name" value="Aa_trans"/>
    <property type="match status" value="1"/>
</dbReference>
<dbReference type="Proteomes" id="UP001244341">
    <property type="component" value="Chromosome 2b"/>
</dbReference>
<dbReference type="EMBL" id="CP126209">
    <property type="protein sequence ID" value="WIA10991.1"/>
    <property type="molecule type" value="Genomic_DNA"/>
</dbReference>
<evidence type="ECO:0000256" key="4">
    <source>
        <dbReference type="ARBA" id="ARBA00022970"/>
    </source>
</evidence>
<keyword evidence="10" id="KW-1185">Reference proteome</keyword>
<evidence type="ECO:0000259" key="8">
    <source>
        <dbReference type="Pfam" id="PF01490"/>
    </source>
</evidence>
<dbReference type="InterPro" id="IPR013057">
    <property type="entry name" value="AA_transpt_TM"/>
</dbReference>
<evidence type="ECO:0000256" key="3">
    <source>
        <dbReference type="ARBA" id="ARBA00022692"/>
    </source>
</evidence>
<comment type="subcellular location">
    <subcellularLocation>
        <location evidence="1">Membrane</location>
    </subcellularLocation>
</comment>
<name>A0ABY8TPE2_TETOB</name>
<evidence type="ECO:0000256" key="1">
    <source>
        <dbReference type="ARBA" id="ARBA00004370"/>
    </source>
</evidence>
<sequence length="375" mass="41664">MRSQMFHHGGLKQGSWFDAPGRRRIVTQYHEVVGYFLGRRAQILAQVLVALGLAGTSIAQIIACAGDMYYINNSFSKRDWELIWGGVLMVFAFVPTFRHFRVLNIIALVGTCYTAILILIITVGHGFSPQHVALMPANAIDFFTGSAVLVSALGNHSIALEMMDAMQKGSQYIPAYFGGWLWSALLVLPHSIAVNYAFPLTIGKNDNVFGVLPVTTAVKASVWLMVIHQWVAFALYCTPLLYMWEKLIGTHTRPWFIRLPSRLPIVLLIYFLAVAFPFYGSINSLIGALSVPATAFVLPALAYNVLYSTQAAREASIYPPHPALQVRDWRPVRLLNWLIVAMFATFGVVAVVFSVIKIAQNITTFSIFAACYQCH</sequence>
<accession>A0ABY8TPE2</accession>
<evidence type="ECO:0000256" key="7">
    <source>
        <dbReference type="SAM" id="Phobius"/>
    </source>
</evidence>